<keyword evidence="6" id="KW-0663">Pyridoxal phosphate</keyword>
<keyword evidence="4 8" id="KW-0032">Aminotransferase</keyword>
<dbReference type="RefSeq" id="WP_044645072.1">
    <property type="nucleotide sequence ID" value="NZ_JTHP01000006.1"/>
</dbReference>
<keyword evidence="9" id="KW-1185">Reference proteome</keyword>
<dbReference type="PATRIC" id="fig|159743.3.peg.1056"/>
<evidence type="ECO:0000259" key="7">
    <source>
        <dbReference type="Pfam" id="PF00155"/>
    </source>
</evidence>
<dbReference type="Gene3D" id="3.90.1150.10">
    <property type="entry name" value="Aspartate Aminotransferase, domain 1"/>
    <property type="match status" value="1"/>
</dbReference>
<evidence type="ECO:0000313" key="8">
    <source>
        <dbReference type="EMBL" id="KJD46607.1"/>
    </source>
</evidence>
<evidence type="ECO:0000313" key="9">
    <source>
        <dbReference type="Proteomes" id="UP000032534"/>
    </source>
</evidence>
<name>A0A0D7X938_9BACL</name>
<reference evidence="8 9" key="1">
    <citation type="submission" date="2014-11" db="EMBL/GenBank/DDBJ databases">
        <title>Draft Genome Sequences of Paenibacillus polymyxa NRRL B-30509 and Paenibacillus terrae NRRL B-30644, Strains from a Poultry Environment that Produce Tridecaptin A and Paenicidins.</title>
        <authorList>
            <person name="van Belkum M.J."/>
            <person name="Lohans C.T."/>
            <person name="Vederas J.C."/>
        </authorList>
    </citation>
    <scope>NUCLEOTIDE SEQUENCE [LARGE SCALE GENOMIC DNA]</scope>
    <source>
        <strain evidence="8 9">NRRL B-30644</strain>
    </source>
</reference>
<dbReference type="InterPro" id="IPR004839">
    <property type="entry name" value="Aminotransferase_I/II_large"/>
</dbReference>
<evidence type="ECO:0000256" key="3">
    <source>
        <dbReference type="ARBA" id="ARBA00011738"/>
    </source>
</evidence>
<dbReference type="GO" id="GO:1901605">
    <property type="term" value="P:alpha-amino acid metabolic process"/>
    <property type="evidence" value="ECO:0007669"/>
    <property type="project" value="TreeGrafter"/>
</dbReference>
<feature type="domain" description="Aminotransferase class I/classII large" evidence="7">
    <location>
        <begin position="29"/>
        <end position="389"/>
    </location>
</feature>
<dbReference type="OrthoDB" id="9802601at2"/>
<dbReference type="Proteomes" id="UP000032534">
    <property type="component" value="Unassembled WGS sequence"/>
</dbReference>
<comment type="caution">
    <text evidence="8">The sequence shown here is derived from an EMBL/GenBank/DDBJ whole genome shotgun (WGS) entry which is preliminary data.</text>
</comment>
<evidence type="ECO:0000256" key="4">
    <source>
        <dbReference type="ARBA" id="ARBA00022576"/>
    </source>
</evidence>
<keyword evidence="5 8" id="KW-0808">Transferase</keyword>
<dbReference type="CDD" id="cd00609">
    <property type="entry name" value="AAT_like"/>
    <property type="match status" value="1"/>
</dbReference>
<evidence type="ECO:0000256" key="5">
    <source>
        <dbReference type="ARBA" id="ARBA00022679"/>
    </source>
</evidence>
<dbReference type="InterPro" id="IPR050859">
    <property type="entry name" value="Class-I_PLP-dep_aminotransf"/>
</dbReference>
<dbReference type="GO" id="GO:0008483">
    <property type="term" value="F:transaminase activity"/>
    <property type="evidence" value="ECO:0007669"/>
    <property type="project" value="UniProtKB-KW"/>
</dbReference>
<dbReference type="Pfam" id="PF00155">
    <property type="entry name" value="Aminotran_1_2"/>
    <property type="match status" value="1"/>
</dbReference>
<comment type="subunit">
    <text evidence="3">Homodimer.</text>
</comment>
<dbReference type="FunFam" id="3.40.640.10:FF:000053">
    <property type="entry name" value="Aminotransferase, class I"/>
    <property type="match status" value="1"/>
</dbReference>
<evidence type="ECO:0000256" key="1">
    <source>
        <dbReference type="ARBA" id="ARBA00001933"/>
    </source>
</evidence>
<evidence type="ECO:0000256" key="2">
    <source>
        <dbReference type="ARBA" id="ARBA00007441"/>
    </source>
</evidence>
<dbReference type="GO" id="GO:0030170">
    <property type="term" value="F:pyridoxal phosphate binding"/>
    <property type="evidence" value="ECO:0007669"/>
    <property type="project" value="InterPro"/>
</dbReference>
<comment type="similarity">
    <text evidence="2">Belongs to the class-I pyridoxal-phosphate-dependent aminotransferase family.</text>
</comment>
<gene>
    <name evidence="8" type="ORF">QD47_04930</name>
</gene>
<accession>A0A0D7X938</accession>
<organism evidence="8 9">
    <name type="scientific">Paenibacillus terrae</name>
    <dbReference type="NCBI Taxonomy" id="159743"/>
    <lineage>
        <taxon>Bacteria</taxon>
        <taxon>Bacillati</taxon>
        <taxon>Bacillota</taxon>
        <taxon>Bacilli</taxon>
        <taxon>Bacillales</taxon>
        <taxon>Paenibacillaceae</taxon>
        <taxon>Paenibacillus</taxon>
    </lineage>
</organism>
<dbReference type="EMBL" id="JTHP01000006">
    <property type="protein sequence ID" value="KJD46607.1"/>
    <property type="molecule type" value="Genomic_DNA"/>
</dbReference>
<protein>
    <submittedName>
        <fullName evidence="8">Aminotransferase</fullName>
    </submittedName>
</protein>
<evidence type="ECO:0000256" key="6">
    <source>
        <dbReference type="ARBA" id="ARBA00022898"/>
    </source>
</evidence>
<dbReference type="InterPro" id="IPR015422">
    <property type="entry name" value="PyrdxlP-dep_Trfase_small"/>
</dbReference>
<dbReference type="InterPro" id="IPR015424">
    <property type="entry name" value="PyrdxlP-dep_Trfase"/>
</dbReference>
<dbReference type="PANTHER" id="PTHR42790:SF19">
    <property type="entry name" value="KYNURENINE_ALPHA-AMINOADIPATE AMINOTRANSFERASE, MITOCHONDRIAL"/>
    <property type="match status" value="1"/>
</dbReference>
<proteinExistence type="inferred from homology"/>
<comment type="cofactor">
    <cofactor evidence="1">
        <name>pyridoxal 5'-phosphate</name>
        <dbReference type="ChEBI" id="CHEBI:597326"/>
    </cofactor>
</comment>
<dbReference type="InterPro" id="IPR015421">
    <property type="entry name" value="PyrdxlP-dep_Trfase_major"/>
</dbReference>
<dbReference type="Gene3D" id="3.40.640.10">
    <property type="entry name" value="Type I PLP-dependent aspartate aminotransferase-like (Major domain)"/>
    <property type="match status" value="1"/>
</dbReference>
<sequence length="406" mass="45441">MEYKFSGMARTQGSSIVRDILKLTQGTEVLSLAGGLPADAFFPIEAVAKAYERVFRLGGTTALQYGLTDGYIPLRERLTTIMASQGISVTRDNIIMTTGSQQTIDLVSRVLLDPQNTVLVESPTYLAALQVFKSYGANIVSVNTDSNGMQLDDLEAKLKEYQPKFVYVIPTFSNPAGSVWSMDRRVGVVELCRKYGTLIFEDDPYGRLKFDENLNFPTLLSIDQQQGEDSHVMYTSTFSKTVAPGVRSGWLVADQAIVNKVSKAKQSADLHSSSIDQRALNELLDFFDLDGHIRTVSSEYHSRMLRLTTLMKERQWEGITWNDALGGMFMWVTLPEGFRSDRLLELAIQEGVAFVPGQVFYADLSGSNHMRINFTHTDPSLLPEAVNRLDRALKIYTEERLEKSAR</sequence>
<dbReference type="SUPFAM" id="SSF53383">
    <property type="entry name" value="PLP-dependent transferases"/>
    <property type="match status" value="1"/>
</dbReference>
<dbReference type="PANTHER" id="PTHR42790">
    <property type="entry name" value="AMINOTRANSFERASE"/>
    <property type="match status" value="1"/>
</dbReference>
<dbReference type="AlphaFoldDB" id="A0A0D7X938"/>